<evidence type="ECO:0000256" key="1">
    <source>
        <dbReference type="ARBA" id="ARBA00004498"/>
    </source>
</evidence>
<evidence type="ECO:0000256" key="10">
    <source>
        <dbReference type="ARBA" id="ARBA00031043"/>
    </source>
</evidence>
<keyword evidence="9" id="KW-0379">Hydroxylation</keyword>
<dbReference type="GeneID" id="106803809"/>
<evidence type="ECO:0000313" key="12">
    <source>
        <dbReference type="Proteomes" id="UP000694910"/>
    </source>
</evidence>
<evidence type="ECO:0000256" key="8">
    <source>
        <dbReference type="ARBA" id="ARBA00023157"/>
    </source>
</evidence>
<accession>A0ABM1DJS2</accession>
<gene>
    <name evidence="13" type="primary">LOC106803809</name>
</gene>
<dbReference type="Proteomes" id="UP000694910">
    <property type="component" value="Unplaced"/>
</dbReference>
<feature type="region of interest" description="Disordered" evidence="11">
    <location>
        <begin position="1"/>
        <end position="23"/>
    </location>
</feature>
<dbReference type="PANTHER" id="PTHR24018">
    <property type="entry name" value="ELASTIN"/>
    <property type="match status" value="1"/>
</dbReference>
<evidence type="ECO:0000256" key="5">
    <source>
        <dbReference type="ARBA" id="ARBA00022530"/>
    </source>
</evidence>
<keyword evidence="6" id="KW-0732">Signal</keyword>
<protein>
    <recommendedName>
        <fullName evidence="3">Elastin</fullName>
    </recommendedName>
    <alternativeName>
        <fullName evidence="10">Tropoelastin</fullName>
    </alternativeName>
</protein>
<dbReference type="PANTHER" id="PTHR24018:SF5">
    <property type="entry name" value="ELASTIN"/>
    <property type="match status" value="1"/>
</dbReference>
<keyword evidence="4" id="KW-0964">Secreted</keyword>
<evidence type="ECO:0000256" key="3">
    <source>
        <dbReference type="ARBA" id="ARBA00014499"/>
    </source>
</evidence>
<keyword evidence="7" id="KW-0677">Repeat</keyword>
<evidence type="ECO:0000256" key="2">
    <source>
        <dbReference type="ARBA" id="ARBA00008475"/>
    </source>
</evidence>
<comment type="subcellular location">
    <subcellularLocation>
        <location evidence="1">Secreted</location>
        <location evidence="1">Extracellular space</location>
        <location evidence="1">Extracellular matrix</location>
    </subcellularLocation>
</comment>
<comment type="similarity">
    <text evidence="2">Belongs to the elastin family.</text>
</comment>
<evidence type="ECO:0000313" key="13">
    <source>
        <dbReference type="RefSeq" id="XP_014652053.1"/>
    </source>
</evidence>
<organism evidence="12 13">
    <name type="scientific">Ceratotherium simum simum</name>
    <name type="common">Southern white rhinoceros</name>
    <dbReference type="NCBI Taxonomy" id="73337"/>
    <lineage>
        <taxon>Eukaryota</taxon>
        <taxon>Metazoa</taxon>
        <taxon>Chordata</taxon>
        <taxon>Craniata</taxon>
        <taxon>Vertebrata</taxon>
        <taxon>Euteleostomi</taxon>
        <taxon>Mammalia</taxon>
        <taxon>Eutheria</taxon>
        <taxon>Laurasiatheria</taxon>
        <taxon>Perissodactyla</taxon>
        <taxon>Rhinocerotidae</taxon>
        <taxon>Ceratotherium</taxon>
    </lineage>
</organism>
<evidence type="ECO:0000256" key="9">
    <source>
        <dbReference type="ARBA" id="ARBA00023278"/>
    </source>
</evidence>
<dbReference type="RefSeq" id="XP_014652053.1">
    <property type="nucleotide sequence ID" value="XM_014796567.1"/>
</dbReference>
<evidence type="ECO:0000256" key="4">
    <source>
        <dbReference type="ARBA" id="ARBA00022525"/>
    </source>
</evidence>
<name>A0ABM1DJS2_CERSS</name>
<keyword evidence="8" id="KW-1015">Disulfide bond</keyword>
<evidence type="ECO:0000256" key="6">
    <source>
        <dbReference type="ARBA" id="ARBA00022729"/>
    </source>
</evidence>
<sequence length="115" mass="10918">MVSGKQVRRGHDSGREVTVLSPHAPISPGVSPAVAAKAAKYGAAGLGGVLGVTRPFPGAGVAARPGLGLSPIFPGAGAGGLGVGGKPPKPYGGALGALGFPGGACLGKACGRKRK</sequence>
<proteinExistence type="inferred from homology"/>
<evidence type="ECO:0000256" key="7">
    <source>
        <dbReference type="ARBA" id="ARBA00022737"/>
    </source>
</evidence>
<evidence type="ECO:0000256" key="11">
    <source>
        <dbReference type="SAM" id="MobiDB-lite"/>
    </source>
</evidence>
<reference evidence="13" key="1">
    <citation type="submission" date="2025-08" db="UniProtKB">
        <authorList>
            <consortium name="RefSeq"/>
        </authorList>
    </citation>
    <scope>IDENTIFICATION</scope>
</reference>
<dbReference type="InterPro" id="IPR003979">
    <property type="entry name" value="Tropoelastin"/>
</dbReference>
<keyword evidence="12" id="KW-1185">Reference proteome</keyword>
<keyword evidence="5" id="KW-0272">Extracellular matrix</keyword>